<feature type="transmembrane region" description="Helical" evidence="9">
    <location>
        <begin position="254"/>
        <end position="279"/>
    </location>
</feature>
<evidence type="ECO:0000259" key="10">
    <source>
        <dbReference type="PROSITE" id="PS50850"/>
    </source>
</evidence>
<dbReference type="InterPro" id="IPR005828">
    <property type="entry name" value="MFS_sugar_transport-like"/>
</dbReference>
<organism evidence="11 12">
    <name type="scientific">Henosepilachna vigintioctopunctata</name>
    <dbReference type="NCBI Taxonomy" id="420089"/>
    <lineage>
        <taxon>Eukaryota</taxon>
        <taxon>Metazoa</taxon>
        <taxon>Ecdysozoa</taxon>
        <taxon>Arthropoda</taxon>
        <taxon>Hexapoda</taxon>
        <taxon>Insecta</taxon>
        <taxon>Pterygota</taxon>
        <taxon>Neoptera</taxon>
        <taxon>Endopterygota</taxon>
        <taxon>Coleoptera</taxon>
        <taxon>Polyphaga</taxon>
        <taxon>Cucujiformia</taxon>
        <taxon>Coccinelloidea</taxon>
        <taxon>Coccinellidae</taxon>
        <taxon>Epilachninae</taxon>
        <taxon>Epilachnini</taxon>
        <taxon>Henosepilachna</taxon>
    </lineage>
</organism>
<dbReference type="PROSITE" id="PS50850">
    <property type="entry name" value="MFS"/>
    <property type="match status" value="1"/>
</dbReference>
<dbReference type="InterPro" id="IPR020846">
    <property type="entry name" value="MFS_dom"/>
</dbReference>
<feature type="transmembrane region" description="Helical" evidence="9">
    <location>
        <begin position="291"/>
        <end position="311"/>
    </location>
</feature>
<keyword evidence="5 9" id="KW-0472">Membrane</keyword>
<feature type="transmembrane region" description="Helical" evidence="9">
    <location>
        <begin position="63"/>
        <end position="82"/>
    </location>
</feature>
<keyword evidence="3 9" id="KW-0812">Transmembrane</keyword>
<sequence length="469" mass="52251">MKTFIPEMFVGSSPQLLAVLAGTINAVSDGMQYGWTAPTIPILQSENTPVPITHSEEVWLESFYMIGGFAGLPFTISLINIIGRKMTVWFSSIVGICGWICIAAGNNVYYLFVGRFLLGITADIAFTASPVYISEIAHQKIRGFLAGLIYLMLLVGIIIMYAIGPWIPIYGSAIVGISLLMVQIIIFPFMPESPYYLVYVNKIEEAEKALKRLRVEKDVSRELEEIKTAVERQKTENGRPQDLFTIKSNRKASFIMILLNFTQHFAGISVLIMNLHSILNEAGSNFVSPEVSAVLFPCLMLVTASIATLIIDDCGRKILLAISGLLTTISLLILAVYFHLKYLEVQTDQFNWVPLLAVMVYAPSVKFGLGIVPIVITAELFPAKVKGMGMALADSVYLSSSILSIYCYQWWNRQFGIHITFYLFTSICALCSLLISFYVPETKGRTLEEIQMILKNEATFNDKTQDTKL</sequence>
<feature type="coiled-coil region" evidence="8">
    <location>
        <begin position="196"/>
        <end position="236"/>
    </location>
</feature>
<evidence type="ECO:0000256" key="9">
    <source>
        <dbReference type="SAM" id="Phobius"/>
    </source>
</evidence>
<name>A0AAW1U4F1_9CUCU</name>
<feature type="transmembrane region" description="Helical" evidence="9">
    <location>
        <begin position="352"/>
        <end position="376"/>
    </location>
</feature>
<evidence type="ECO:0000256" key="3">
    <source>
        <dbReference type="ARBA" id="ARBA00022692"/>
    </source>
</evidence>
<feature type="domain" description="Major facilitator superfamily (MFS) profile" evidence="10">
    <location>
        <begin position="14"/>
        <end position="443"/>
    </location>
</feature>
<dbReference type="Gene3D" id="1.20.1250.20">
    <property type="entry name" value="MFS general substrate transporter like domains"/>
    <property type="match status" value="1"/>
</dbReference>
<feature type="transmembrane region" description="Helical" evidence="9">
    <location>
        <begin position="169"/>
        <end position="189"/>
    </location>
</feature>
<evidence type="ECO:0000256" key="8">
    <source>
        <dbReference type="SAM" id="Coils"/>
    </source>
</evidence>
<dbReference type="FunFam" id="1.20.1250.20:FF:000055">
    <property type="entry name" value="Facilitated trehalose transporter Tret1-2 homolog"/>
    <property type="match status" value="1"/>
</dbReference>
<dbReference type="GO" id="GO:0005886">
    <property type="term" value="C:plasma membrane"/>
    <property type="evidence" value="ECO:0007669"/>
    <property type="project" value="UniProtKB-SubCell"/>
</dbReference>
<dbReference type="PANTHER" id="PTHR48021:SF46">
    <property type="entry name" value="MAJOR FACILITATOR SUPERFAMILY (MFS) PROFILE DOMAIN-CONTAINING PROTEIN"/>
    <property type="match status" value="1"/>
</dbReference>
<gene>
    <name evidence="11" type="ORF">WA026_009620</name>
</gene>
<feature type="transmembrane region" description="Helical" evidence="9">
    <location>
        <begin position="417"/>
        <end position="439"/>
    </location>
</feature>
<dbReference type="InterPro" id="IPR036259">
    <property type="entry name" value="MFS_trans_sf"/>
</dbReference>
<evidence type="ECO:0000256" key="4">
    <source>
        <dbReference type="ARBA" id="ARBA00022989"/>
    </source>
</evidence>
<feature type="transmembrane region" description="Helical" evidence="9">
    <location>
        <begin position="388"/>
        <end position="411"/>
    </location>
</feature>
<keyword evidence="12" id="KW-1185">Reference proteome</keyword>
<dbReference type="InterPro" id="IPR050549">
    <property type="entry name" value="MFS_Trehalose_Transporter"/>
</dbReference>
<dbReference type="Pfam" id="PF00083">
    <property type="entry name" value="Sugar_tr"/>
    <property type="match status" value="1"/>
</dbReference>
<protein>
    <recommendedName>
        <fullName evidence="10">Major facilitator superfamily (MFS) profile domain-containing protein</fullName>
    </recommendedName>
</protein>
<feature type="transmembrane region" description="Helical" evidence="9">
    <location>
        <begin position="145"/>
        <end position="163"/>
    </location>
</feature>
<dbReference type="AlphaFoldDB" id="A0AAW1U4F1"/>
<keyword evidence="6" id="KW-0325">Glycoprotein</keyword>
<evidence type="ECO:0000313" key="12">
    <source>
        <dbReference type="Proteomes" id="UP001431783"/>
    </source>
</evidence>
<evidence type="ECO:0000256" key="5">
    <source>
        <dbReference type="ARBA" id="ARBA00023136"/>
    </source>
</evidence>
<evidence type="ECO:0000313" key="11">
    <source>
        <dbReference type="EMBL" id="KAK9875835.1"/>
    </source>
</evidence>
<keyword evidence="2" id="KW-1003">Cell membrane</keyword>
<dbReference type="InterPro" id="IPR003663">
    <property type="entry name" value="Sugar/inositol_transpt"/>
</dbReference>
<dbReference type="Proteomes" id="UP001431783">
    <property type="component" value="Unassembled WGS sequence"/>
</dbReference>
<dbReference type="PANTHER" id="PTHR48021">
    <property type="match status" value="1"/>
</dbReference>
<evidence type="ECO:0000256" key="2">
    <source>
        <dbReference type="ARBA" id="ARBA00022475"/>
    </source>
</evidence>
<dbReference type="SUPFAM" id="SSF103473">
    <property type="entry name" value="MFS general substrate transporter"/>
    <property type="match status" value="1"/>
</dbReference>
<dbReference type="GO" id="GO:0022857">
    <property type="term" value="F:transmembrane transporter activity"/>
    <property type="evidence" value="ECO:0007669"/>
    <property type="project" value="InterPro"/>
</dbReference>
<reference evidence="11 12" key="1">
    <citation type="submission" date="2023-03" db="EMBL/GenBank/DDBJ databases">
        <title>Genome insight into feeding habits of ladybird beetles.</title>
        <authorList>
            <person name="Li H.-S."/>
            <person name="Huang Y.-H."/>
            <person name="Pang H."/>
        </authorList>
    </citation>
    <scope>NUCLEOTIDE SEQUENCE [LARGE SCALE GENOMIC DNA]</scope>
    <source>
        <strain evidence="11">SYSU_2023b</strain>
        <tissue evidence="11">Whole body</tissue>
    </source>
</reference>
<dbReference type="EMBL" id="JARQZJ010000034">
    <property type="protein sequence ID" value="KAK9875835.1"/>
    <property type="molecule type" value="Genomic_DNA"/>
</dbReference>
<evidence type="ECO:0000256" key="6">
    <source>
        <dbReference type="ARBA" id="ARBA00023180"/>
    </source>
</evidence>
<comment type="subcellular location">
    <subcellularLocation>
        <location evidence="1">Cell membrane</location>
        <topology evidence="1">Multi-pass membrane protein</topology>
    </subcellularLocation>
</comment>
<comment type="similarity">
    <text evidence="7">Belongs to the major facilitator superfamily. Sugar transporter (TC 2.A.1.1) family. Trehalose transporter subfamily.</text>
</comment>
<feature type="transmembrane region" description="Helical" evidence="9">
    <location>
        <begin position="116"/>
        <end position="133"/>
    </location>
</feature>
<keyword evidence="4 9" id="KW-1133">Transmembrane helix</keyword>
<proteinExistence type="inferred from homology"/>
<evidence type="ECO:0000256" key="7">
    <source>
        <dbReference type="ARBA" id="ARBA00024348"/>
    </source>
</evidence>
<accession>A0AAW1U4F1</accession>
<feature type="transmembrane region" description="Helical" evidence="9">
    <location>
        <begin position="318"/>
        <end position="340"/>
    </location>
</feature>
<keyword evidence="8" id="KW-0175">Coiled coil</keyword>
<dbReference type="PRINTS" id="PR00171">
    <property type="entry name" value="SUGRTRNSPORT"/>
</dbReference>
<comment type="caution">
    <text evidence="11">The sequence shown here is derived from an EMBL/GenBank/DDBJ whole genome shotgun (WGS) entry which is preliminary data.</text>
</comment>
<evidence type="ECO:0000256" key="1">
    <source>
        <dbReference type="ARBA" id="ARBA00004651"/>
    </source>
</evidence>
<feature type="transmembrane region" description="Helical" evidence="9">
    <location>
        <begin position="89"/>
        <end position="110"/>
    </location>
</feature>